<evidence type="ECO:0000313" key="14">
    <source>
        <dbReference type="Proteomes" id="UP000030755"/>
    </source>
</evidence>
<keyword evidence="14" id="KW-1185">Reference proteome</keyword>
<dbReference type="STRING" id="988480.A0A075B114"/>
<sequence>MTDEADIHKQAAKILAHPSMKSAKDIPIVRRRSLIDPTRAPSTRRKLISQPVDKKDETRFHPWKWFSYLITFWAPPFALRLCGKRDKATQQGFREKIALCFIILILCAAVAFLTFGLQRTLCPPSESSESRKRVSSFVNNPGPFVSVFGNVYAMSDISNIANDPNFPFSQIGTDLTLYFPPSPDICNQSPTVAGSFKFPCSGSQCMDRNLLQGLKTNALFFLWADISKNYIFPCSGSQCMDRNLLQGLKTNALFFLWADISKNYIVYNGEVMDMSSYVSQGNQFLGPVVNDLILKNLGKDVTVALKRLDQSGRTAKCLVQTFKVGNVDKETRGCFAAQLIMMISLVIIVCVIIVRFLMAVTFDWFMSSQLDKFSRDKVAKQNAQRMSRYTLPKANRMSVVSNKTNSKYFPQIDFDFDDDPFVVLLVTCYSEGEESIRSTIESLAETDYQDKRKLLFIIADGLITGSGNPKSTPDTILDMIDIDDAFPEPIPMSYSAVADGSKQHNMAKVYIGEFKSRGHVVPVIVVVKCGTPEESKLPKPGNRGKRDSQLILMNFFQKVLFDDRMCPLEYEMFTKLHYLMGVTPDRFEIVLMVDADTRVLPDSLGKMVCAMRRDNMVMGLCGETRIHNKRTSWVTSIQVFEYYISHHLGKAFESVFGGVTCLPGCFCMYRIKAFKNGSWVPIISNPEIIEEYSQNVVQTLHEKNLLLLGEDRFLTTLMLKTFPHRKLIFVPNAVCKTVVPDEFKVLLSQRRRWINSTIHNLLELVRVRELCGIFCFSMQFVVFLELIGTVVLPAAIIFTFVLLYTTFTTPNPQIIPLALLGAVLGLPAILILMTTRKVVYISWMLTYLLALPIWNFVLPVYAYWHFDDVSWGQTRKVDGEGKDDHGKKEGKFNSNSIPLKRWNEWRKYNDEQGNFHIQVDKPTKELMKEKKEKEKRKAEIIFLEKPDSLSEQRNEEENQ</sequence>
<dbReference type="GO" id="GO:0004100">
    <property type="term" value="F:chitin synthase activity"/>
    <property type="evidence" value="ECO:0007669"/>
    <property type="project" value="UniProtKB-EC"/>
</dbReference>
<feature type="transmembrane region" description="Helical" evidence="11">
    <location>
        <begin position="339"/>
        <end position="365"/>
    </location>
</feature>
<evidence type="ECO:0000256" key="3">
    <source>
        <dbReference type="ARBA" id="ARBA00022475"/>
    </source>
</evidence>
<feature type="transmembrane region" description="Helical" evidence="11">
    <location>
        <begin position="813"/>
        <end position="833"/>
    </location>
</feature>
<dbReference type="OMA" id="WADISKN"/>
<dbReference type="Proteomes" id="UP000030755">
    <property type="component" value="Unassembled WGS sequence"/>
</dbReference>
<evidence type="ECO:0000256" key="10">
    <source>
        <dbReference type="SAM" id="MobiDB-lite"/>
    </source>
</evidence>
<feature type="transmembrane region" description="Helical" evidence="11">
    <location>
        <begin position="845"/>
        <end position="864"/>
    </location>
</feature>
<gene>
    <name evidence="13" type="ORF">O9G_002272</name>
</gene>
<dbReference type="Gene3D" id="3.10.120.10">
    <property type="entry name" value="Cytochrome b5-like heme/steroid binding domain"/>
    <property type="match status" value="1"/>
</dbReference>
<protein>
    <recommendedName>
        <fullName evidence="2">chitin synthase</fullName>
        <ecNumber evidence="2">2.4.1.16</ecNumber>
    </recommendedName>
</protein>
<accession>A0A075B114</accession>
<dbReference type="SUPFAM" id="SSF53448">
    <property type="entry name" value="Nucleotide-diphospho-sugar transferases"/>
    <property type="match status" value="1"/>
</dbReference>
<feature type="transmembrane region" description="Helical" evidence="11">
    <location>
        <begin position="780"/>
        <end position="807"/>
    </location>
</feature>
<dbReference type="CDD" id="cd04190">
    <property type="entry name" value="Chitin_synth_C"/>
    <property type="match status" value="1"/>
</dbReference>
<reference evidence="13 14" key="1">
    <citation type="journal article" date="2013" name="Curr. Biol.">
        <title>Shared signatures of parasitism and phylogenomics unite Cryptomycota and microsporidia.</title>
        <authorList>
            <person name="James T.Y."/>
            <person name="Pelin A."/>
            <person name="Bonen L."/>
            <person name="Ahrendt S."/>
            <person name="Sain D."/>
            <person name="Corradi N."/>
            <person name="Stajich J.E."/>
        </authorList>
    </citation>
    <scope>NUCLEOTIDE SEQUENCE [LARGE SCALE GENOMIC DNA]</scope>
    <source>
        <strain evidence="13 14">CSF55</strain>
    </source>
</reference>
<dbReference type="Pfam" id="PF22997">
    <property type="entry name" value="CHS4"/>
    <property type="match status" value="1"/>
</dbReference>
<dbReference type="GO" id="GO:0030428">
    <property type="term" value="C:cell septum"/>
    <property type="evidence" value="ECO:0007669"/>
    <property type="project" value="TreeGrafter"/>
</dbReference>
<evidence type="ECO:0000256" key="11">
    <source>
        <dbReference type="SAM" id="Phobius"/>
    </source>
</evidence>
<dbReference type="Pfam" id="PF03142">
    <property type="entry name" value="Chitin_synth_2"/>
    <property type="match status" value="1"/>
</dbReference>
<dbReference type="PANTHER" id="PTHR22914">
    <property type="entry name" value="CHITIN SYNTHASE"/>
    <property type="match status" value="1"/>
</dbReference>
<dbReference type="InterPro" id="IPR029044">
    <property type="entry name" value="Nucleotide-diphossugar_trans"/>
</dbReference>
<name>A0A075B114_ROZAC</name>
<evidence type="ECO:0000256" key="7">
    <source>
        <dbReference type="ARBA" id="ARBA00022989"/>
    </source>
</evidence>
<evidence type="ECO:0000256" key="5">
    <source>
        <dbReference type="ARBA" id="ARBA00022679"/>
    </source>
</evidence>
<keyword evidence="8 11" id="KW-0472">Membrane</keyword>
<feature type="transmembrane region" description="Helical" evidence="11">
    <location>
        <begin position="95"/>
        <end position="117"/>
    </location>
</feature>
<evidence type="ECO:0000256" key="4">
    <source>
        <dbReference type="ARBA" id="ARBA00022676"/>
    </source>
</evidence>
<evidence type="ECO:0000256" key="1">
    <source>
        <dbReference type="ARBA" id="ARBA00004651"/>
    </source>
</evidence>
<evidence type="ECO:0000256" key="9">
    <source>
        <dbReference type="ARBA" id="ARBA00023180"/>
    </source>
</evidence>
<keyword evidence="4" id="KW-0328">Glycosyltransferase</keyword>
<dbReference type="InterPro" id="IPR004835">
    <property type="entry name" value="Chitin_synth"/>
</dbReference>
<keyword evidence="7 11" id="KW-1133">Transmembrane helix</keyword>
<evidence type="ECO:0000256" key="8">
    <source>
        <dbReference type="ARBA" id="ARBA00023136"/>
    </source>
</evidence>
<keyword evidence="3" id="KW-1003">Cell membrane</keyword>
<evidence type="ECO:0000256" key="2">
    <source>
        <dbReference type="ARBA" id="ARBA00012543"/>
    </source>
</evidence>
<evidence type="ECO:0000256" key="6">
    <source>
        <dbReference type="ARBA" id="ARBA00022692"/>
    </source>
</evidence>
<dbReference type="GO" id="GO:0006031">
    <property type="term" value="P:chitin biosynthetic process"/>
    <property type="evidence" value="ECO:0007669"/>
    <property type="project" value="TreeGrafter"/>
</dbReference>
<dbReference type="InterPro" id="IPR054295">
    <property type="entry name" value="CHS4-like_dom"/>
</dbReference>
<comment type="subcellular location">
    <subcellularLocation>
        <location evidence="1">Cell membrane</location>
        <topology evidence="1">Multi-pass membrane protein</topology>
    </subcellularLocation>
</comment>
<dbReference type="AlphaFoldDB" id="A0A075B114"/>
<keyword evidence="9" id="KW-0325">Glycoprotein</keyword>
<feature type="region of interest" description="Disordered" evidence="10">
    <location>
        <begin position="922"/>
        <end position="959"/>
    </location>
</feature>
<evidence type="ECO:0000313" key="13">
    <source>
        <dbReference type="EMBL" id="EPZ36206.1"/>
    </source>
</evidence>
<dbReference type="EC" id="2.4.1.16" evidence="2"/>
<dbReference type="EMBL" id="KE560636">
    <property type="protein sequence ID" value="EPZ36206.1"/>
    <property type="molecule type" value="Genomic_DNA"/>
</dbReference>
<keyword evidence="5" id="KW-0808">Transferase</keyword>
<feature type="domain" description="Chitin synthase 4-like" evidence="12">
    <location>
        <begin position="254"/>
        <end position="326"/>
    </location>
</feature>
<dbReference type="OrthoDB" id="370884at2759"/>
<dbReference type="GO" id="GO:0005886">
    <property type="term" value="C:plasma membrane"/>
    <property type="evidence" value="ECO:0007669"/>
    <property type="project" value="UniProtKB-SubCell"/>
</dbReference>
<dbReference type="HOGENOM" id="CLU_002572_0_0_1"/>
<organism evidence="13 14">
    <name type="scientific">Rozella allomycis (strain CSF55)</name>
    <dbReference type="NCBI Taxonomy" id="988480"/>
    <lineage>
        <taxon>Eukaryota</taxon>
        <taxon>Fungi</taxon>
        <taxon>Fungi incertae sedis</taxon>
        <taxon>Cryptomycota</taxon>
        <taxon>Cryptomycota incertae sedis</taxon>
        <taxon>Rozella</taxon>
    </lineage>
</organism>
<proteinExistence type="predicted"/>
<dbReference type="PANTHER" id="PTHR22914:SF41">
    <property type="entry name" value="CHITIN SYNTHASE 7"/>
    <property type="match status" value="1"/>
</dbReference>
<dbReference type="InterPro" id="IPR036400">
    <property type="entry name" value="Cyt_B5-like_heme/steroid_sf"/>
</dbReference>
<evidence type="ECO:0000259" key="12">
    <source>
        <dbReference type="Pfam" id="PF22997"/>
    </source>
</evidence>
<keyword evidence="6 11" id="KW-0812">Transmembrane</keyword>